<evidence type="ECO:0000256" key="4">
    <source>
        <dbReference type="ARBA" id="ARBA00022679"/>
    </source>
</evidence>
<dbReference type="PANTHER" id="PTHR43179:SF12">
    <property type="entry name" value="GALACTOFURANOSYLTRANSFERASE GLFT2"/>
    <property type="match status" value="1"/>
</dbReference>
<dbReference type="Proteomes" id="UP001592531">
    <property type="component" value="Unassembled WGS sequence"/>
</dbReference>
<evidence type="ECO:0000256" key="3">
    <source>
        <dbReference type="ARBA" id="ARBA00022676"/>
    </source>
</evidence>
<evidence type="ECO:0000256" key="5">
    <source>
        <dbReference type="SAM" id="MobiDB-lite"/>
    </source>
</evidence>
<evidence type="ECO:0000256" key="2">
    <source>
        <dbReference type="ARBA" id="ARBA00006739"/>
    </source>
</evidence>
<evidence type="ECO:0000256" key="1">
    <source>
        <dbReference type="ARBA" id="ARBA00004776"/>
    </source>
</evidence>
<dbReference type="InterPro" id="IPR029044">
    <property type="entry name" value="Nucleotide-diphossugar_trans"/>
</dbReference>
<dbReference type="Pfam" id="PF00535">
    <property type="entry name" value="Glycos_transf_2"/>
    <property type="match status" value="1"/>
</dbReference>
<proteinExistence type="inferred from homology"/>
<dbReference type="CDD" id="cd00761">
    <property type="entry name" value="Glyco_tranf_GTA_type"/>
    <property type="match status" value="1"/>
</dbReference>
<dbReference type="EMBL" id="JBHFAB010000013">
    <property type="protein sequence ID" value="MFC1418753.1"/>
    <property type="molecule type" value="Genomic_DNA"/>
</dbReference>
<feature type="domain" description="Glycosyltransferase 2-like" evidence="6">
    <location>
        <begin position="46"/>
        <end position="171"/>
    </location>
</feature>
<accession>A0ABV6VYX2</accession>
<sequence length="351" mass="38321">MRLDTVHIPPRALGEQLLRHGQTRAVQLGEDVGRARVHPPAEVMVSVVVAVYGNTEALPALASAIAAQEFVGSIELIIVDNQPVPALTAGLQRVGPMDALVVHEPQVGLSRARNTGIRRAGGEFILVTDPDARPHRAWASQMVRALQESDACCAGGRVEAYFPGGPQSRLPADALQMFVPPAWPGTTTELVAPYWVVGCNLGFRREPTPWFDTRFGVTGARHLSCEELELTVRTQREGRRVVVVPEAVVYRAIHPHDLTMRAFLARALWHGVSIARLLAVHPYADVYDSYRVRDALVPSRWGTRAGRRGAATDLARIVGLHAERIRHTVSGRQRSTAIAEQSAGTGEFRHG</sequence>
<keyword evidence="8" id="KW-1185">Reference proteome</keyword>
<evidence type="ECO:0000313" key="8">
    <source>
        <dbReference type="Proteomes" id="UP001592531"/>
    </source>
</evidence>
<dbReference type="Gene3D" id="3.90.550.10">
    <property type="entry name" value="Spore Coat Polysaccharide Biosynthesis Protein SpsA, Chain A"/>
    <property type="match status" value="1"/>
</dbReference>
<evidence type="ECO:0000313" key="7">
    <source>
        <dbReference type="EMBL" id="MFC1418753.1"/>
    </source>
</evidence>
<reference evidence="7 8" key="1">
    <citation type="submission" date="2024-09" db="EMBL/GenBank/DDBJ databases">
        <authorList>
            <person name="Lee S.D."/>
        </authorList>
    </citation>
    <scope>NUCLEOTIDE SEQUENCE [LARGE SCALE GENOMIC DNA]</scope>
    <source>
        <strain evidence="7 8">N8-3</strain>
    </source>
</reference>
<comment type="pathway">
    <text evidence="1">Cell wall biogenesis; cell wall polysaccharide biosynthesis.</text>
</comment>
<name>A0ABV6VYX2_9ACTN</name>
<keyword evidence="4" id="KW-0808">Transferase</keyword>
<dbReference type="InterPro" id="IPR001173">
    <property type="entry name" value="Glyco_trans_2-like"/>
</dbReference>
<dbReference type="PANTHER" id="PTHR43179">
    <property type="entry name" value="RHAMNOSYLTRANSFERASE WBBL"/>
    <property type="match status" value="1"/>
</dbReference>
<dbReference type="SUPFAM" id="SSF53448">
    <property type="entry name" value="Nucleotide-diphospho-sugar transferases"/>
    <property type="match status" value="1"/>
</dbReference>
<comment type="caution">
    <text evidence="7">The sequence shown here is derived from an EMBL/GenBank/DDBJ whole genome shotgun (WGS) entry which is preliminary data.</text>
</comment>
<keyword evidence="3" id="KW-0328">Glycosyltransferase</keyword>
<gene>
    <name evidence="7" type="ORF">ACEZDE_19250</name>
</gene>
<evidence type="ECO:0000259" key="6">
    <source>
        <dbReference type="Pfam" id="PF00535"/>
    </source>
</evidence>
<protein>
    <submittedName>
        <fullName evidence="7">Glycosyltransferase family 2 protein</fullName>
    </submittedName>
</protein>
<feature type="compositionally biased region" description="Polar residues" evidence="5">
    <location>
        <begin position="331"/>
        <end position="344"/>
    </location>
</feature>
<dbReference type="RefSeq" id="WP_380537549.1">
    <property type="nucleotide sequence ID" value="NZ_JBHFAB010000013.1"/>
</dbReference>
<organism evidence="7 8">
    <name type="scientific">Streptacidiphilus cavernicola</name>
    <dbReference type="NCBI Taxonomy" id="3342716"/>
    <lineage>
        <taxon>Bacteria</taxon>
        <taxon>Bacillati</taxon>
        <taxon>Actinomycetota</taxon>
        <taxon>Actinomycetes</taxon>
        <taxon>Kitasatosporales</taxon>
        <taxon>Streptomycetaceae</taxon>
        <taxon>Streptacidiphilus</taxon>
    </lineage>
</organism>
<feature type="region of interest" description="Disordered" evidence="5">
    <location>
        <begin position="331"/>
        <end position="351"/>
    </location>
</feature>
<comment type="similarity">
    <text evidence="2">Belongs to the glycosyltransferase 2 family.</text>
</comment>